<dbReference type="InterPro" id="IPR008927">
    <property type="entry name" value="6-PGluconate_DH-like_C_sf"/>
</dbReference>
<dbReference type="Pfam" id="PF08125">
    <property type="entry name" value="Mannitol_dh_C"/>
    <property type="match status" value="1"/>
</dbReference>
<evidence type="ECO:0000259" key="3">
    <source>
        <dbReference type="Pfam" id="PF01232"/>
    </source>
</evidence>
<evidence type="ECO:0000313" key="6">
    <source>
        <dbReference type="Proteomes" id="UP000199344"/>
    </source>
</evidence>
<dbReference type="InterPro" id="IPR013131">
    <property type="entry name" value="Mannitol_DH_N"/>
</dbReference>
<dbReference type="Pfam" id="PF01232">
    <property type="entry name" value="Mannitol_dh"/>
    <property type="match status" value="1"/>
</dbReference>
<dbReference type="GO" id="GO:0019594">
    <property type="term" value="P:mannitol metabolic process"/>
    <property type="evidence" value="ECO:0007669"/>
    <property type="project" value="InterPro"/>
</dbReference>
<dbReference type="InterPro" id="IPR050988">
    <property type="entry name" value="Mannitol_DH/Oxidoreductase"/>
</dbReference>
<evidence type="ECO:0000259" key="4">
    <source>
        <dbReference type="Pfam" id="PF08125"/>
    </source>
</evidence>
<dbReference type="InterPro" id="IPR013328">
    <property type="entry name" value="6PGD_dom2"/>
</dbReference>
<dbReference type="Proteomes" id="UP000199344">
    <property type="component" value="Unassembled WGS sequence"/>
</dbReference>
<dbReference type="Gene3D" id="3.40.50.720">
    <property type="entry name" value="NAD(P)-binding Rossmann-like Domain"/>
    <property type="match status" value="1"/>
</dbReference>
<dbReference type="PANTHER" id="PTHR43362:SF1">
    <property type="entry name" value="MANNITOL DEHYDROGENASE 2-RELATED"/>
    <property type="match status" value="1"/>
</dbReference>
<dbReference type="InterPro" id="IPR000669">
    <property type="entry name" value="Mannitol_DH"/>
</dbReference>
<proteinExistence type="predicted"/>
<feature type="domain" description="Mannitol dehydrogenase C-terminal" evidence="4">
    <location>
        <begin position="282"/>
        <end position="468"/>
    </location>
</feature>
<feature type="domain" description="Mannitol dehydrogenase N-terminal" evidence="3">
    <location>
        <begin position="26"/>
        <end position="273"/>
    </location>
</feature>
<keyword evidence="6" id="KW-1185">Reference proteome</keyword>
<organism evidence="5 6">
    <name type="scientific">Paracoccus isoporae</name>
    <dbReference type="NCBI Taxonomy" id="591205"/>
    <lineage>
        <taxon>Bacteria</taxon>
        <taxon>Pseudomonadati</taxon>
        <taxon>Pseudomonadota</taxon>
        <taxon>Alphaproteobacteria</taxon>
        <taxon>Rhodobacterales</taxon>
        <taxon>Paracoccaceae</taxon>
        <taxon>Paracoccus</taxon>
    </lineage>
</organism>
<dbReference type="AlphaFoldDB" id="A0A1G6YXI9"/>
<dbReference type="Gene3D" id="1.10.1040.10">
    <property type="entry name" value="N-(1-d-carboxylethyl)-l-norvaline Dehydrogenase, domain 2"/>
    <property type="match status" value="1"/>
</dbReference>
<gene>
    <name evidence="5" type="ORF">SAMN05421538_10380</name>
</gene>
<dbReference type="PRINTS" id="PR00084">
    <property type="entry name" value="MTLDHDRGNASE"/>
</dbReference>
<dbReference type="RefSeq" id="WP_090522098.1">
    <property type="nucleotide sequence ID" value="NZ_FNAH01000003.1"/>
</dbReference>
<accession>A0A1G6YXI9</accession>
<dbReference type="InterPro" id="IPR036291">
    <property type="entry name" value="NAD(P)-bd_dom_sf"/>
</dbReference>
<dbReference type="InterPro" id="IPR013118">
    <property type="entry name" value="Mannitol_DH_C"/>
</dbReference>
<protein>
    <submittedName>
        <fullName evidence="5">Mannitol 2-dehydrogenase</fullName>
    </submittedName>
</protein>
<sequence length="486" mass="53084">MKLNTANLPDLPIATPSYDRAALTGGIVHFGLGNFHRAHQAVYLDRLMNVGRGHDFAIVGAGVMPSDARMREVLAAQDFLYTVVEQSADASDPQVIGAMIDYLAPGNPAAVIARLADPATKIASLTITEGGYFINAETGHFDPAHPAIAEDGQNPDAPQTVFGLLVAGLRARREAGQQPFTVMSCDNIPHNGVIAREAVVETARLFDPDLAEWIAAQVAFPNGMVDRITPATSDRERALIREMGVEDDSPVFCEDFIQWVLEDDFPAGRPALEEVGVEFVADVTPYELMKIRILNGGHAVIAYPAGLMDIHFVHEAMENDLVRGFLDKIEQEEIIPAVPPVPNTDLQAYFAKVKERCANPKIGDTVRRLCLDGSNRQPKFIIPTIADRLASGQSIDGLALESALWCRYCAGTTDSGAEIAPNDPNWDRLSDTARAARDRPAAWLEMAEIYGEVGRNPGFQDRFAHWLTLLWDRGTKATLESYLGRT</sequence>
<evidence type="ECO:0000313" key="5">
    <source>
        <dbReference type="EMBL" id="SDD94296.1"/>
    </source>
</evidence>
<dbReference type="GO" id="GO:0016616">
    <property type="term" value="F:oxidoreductase activity, acting on the CH-OH group of donors, NAD or NADP as acceptor"/>
    <property type="evidence" value="ECO:0007669"/>
    <property type="project" value="TreeGrafter"/>
</dbReference>
<dbReference type="STRING" id="591205.SAMN05421538_10380"/>
<dbReference type="EMBL" id="FNAH01000003">
    <property type="protein sequence ID" value="SDD94296.1"/>
    <property type="molecule type" value="Genomic_DNA"/>
</dbReference>
<dbReference type="OrthoDB" id="271711at2"/>
<evidence type="ECO:0000256" key="1">
    <source>
        <dbReference type="ARBA" id="ARBA00023002"/>
    </source>
</evidence>
<dbReference type="PANTHER" id="PTHR43362">
    <property type="entry name" value="MANNITOL DEHYDROGENASE DSF1-RELATED"/>
    <property type="match status" value="1"/>
</dbReference>
<dbReference type="InterPro" id="IPR023027">
    <property type="entry name" value="Mannitol_DH_CS"/>
</dbReference>
<evidence type="ECO:0000256" key="2">
    <source>
        <dbReference type="ARBA" id="ARBA00023027"/>
    </source>
</evidence>
<reference evidence="5 6" key="1">
    <citation type="submission" date="2016-10" db="EMBL/GenBank/DDBJ databases">
        <authorList>
            <person name="de Groot N.N."/>
        </authorList>
    </citation>
    <scope>NUCLEOTIDE SEQUENCE [LARGE SCALE GENOMIC DNA]</scope>
    <source>
        <strain evidence="5 6">DSM 22220</strain>
    </source>
</reference>
<dbReference type="SUPFAM" id="SSF51735">
    <property type="entry name" value="NAD(P)-binding Rossmann-fold domains"/>
    <property type="match status" value="1"/>
</dbReference>
<dbReference type="PROSITE" id="PS00974">
    <property type="entry name" value="MANNITOL_DHGENASE"/>
    <property type="match status" value="1"/>
</dbReference>
<dbReference type="SUPFAM" id="SSF48179">
    <property type="entry name" value="6-phosphogluconate dehydrogenase C-terminal domain-like"/>
    <property type="match status" value="1"/>
</dbReference>
<keyword evidence="1" id="KW-0560">Oxidoreductase</keyword>
<name>A0A1G6YXI9_9RHOB</name>
<keyword evidence="2" id="KW-0520">NAD</keyword>